<organism evidence="2 3">
    <name type="scientific">Oopsacas minuta</name>
    <dbReference type="NCBI Taxonomy" id="111878"/>
    <lineage>
        <taxon>Eukaryota</taxon>
        <taxon>Metazoa</taxon>
        <taxon>Porifera</taxon>
        <taxon>Hexactinellida</taxon>
        <taxon>Hexasterophora</taxon>
        <taxon>Lyssacinosida</taxon>
        <taxon>Leucopsacidae</taxon>
        <taxon>Oopsacas</taxon>
    </lineage>
</organism>
<accession>A0AAV7JRM1</accession>
<dbReference type="AlphaFoldDB" id="A0AAV7JRM1"/>
<dbReference type="Proteomes" id="UP001165289">
    <property type="component" value="Unassembled WGS sequence"/>
</dbReference>
<keyword evidence="3" id="KW-1185">Reference proteome</keyword>
<comment type="caution">
    <text evidence="2">The sequence shown here is derived from an EMBL/GenBank/DDBJ whole genome shotgun (WGS) entry which is preliminary data.</text>
</comment>
<gene>
    <name evidence="2" type="ORF">LOD99_5234</name>
</gene>
<reference evidence="2 3" key="1">
    <citation type="journal article" date="2023" name="BMC Biol.">
        <title>The compact genome of the sponge Oopsacas minuta (Hexactinellida) is lacking key metazoan core genes.</title>
        <authorList>
            <person name="Santini S."/>
            <person name="Schenkelaars Q."/>
            <person name="Jourda C."/>
            <person name="Duchesne M."/>
            <person name="Belahbib H."/>
            <person name="Rocher C."/>
            <person name="Selva M."/>
            <person name="Riesgo A."/>
            <person name="Vervoort M."/>
            <person name="Leys S.P."/>
            <person name="Kodjabachian L."/>
            <person name="Le Bivic A."/>
            <person name="Borchiellini C."/>
            <person name="Claverie J.M."/>
            <person name="Renard E."/>
        </authorList>
    </citation>
    <scope>NUCLEOTIDE SEQUENCE [LARGE SCALE GENOMIC DNA]</scope>
    <source>
        <strain evidence="2">SPO-2</strain>
    </source>
</reference>
<evidence type="ECO:0000313" key="3">
    <source>
        <dbReference type="Proteomes" id="UP001165289"/>
    </source>
</evidence>
<feature type="region of interest" description="Disordered" evidence="1">
    <location>
        <begin position="79"/>
        <end position="99"/>
    </location>
</feature>
<proteinExistence type="predicted"/>
<sequence length="143" mass="16375">MSSIWSKVLVAIDQRNQILQARKATIDVEVSNLKSLLKDSKELREKWSLILSECTLVASAAIIPAEFLTKRKESEELFYNEPQDEKMAESTANDQSAESEEELAFMQNVIYVIVDSVITGLTKRYDSANSINDLYSFLWRYLN</sequence>
<name>A0AAV7JRM1_9METZ</name>
<protein>
    <submittedName>
        <fullName evidence="2">Uncharacterized protein</fullName>
    </submittedName>
</protein>
<evidence type="ECO:0000313" key="2">
    <source>
        <dbReference type="EMBL" id="KAI6651427.1"/>
    </source>
</evidence>
<dbReference type="EMBL" id="JAKMXF010000304">
    <property type="protein sequence ID" value="KAI6651427.1"/>
    <property type="molecule type" value="Genomic_DNA"/>
</dbReference>
<evidence type="ECO:0000256" key="1">
    <source>
        <dbReference type="SAM" id="MobiDB-lite"/>
    </source>
</evidence>